<dbReference type="GO" id="GO:0006955">
    <property type="term" value="P:immune response"/>
    <property type="evidence" value="ECO:0007669"/>
    <property type="project" value="InterPro"/>
</dbReference>
<evidence type="ECO:0000313" key="2">
    <source>
        <dbReference type="Ensembl" id="ENSECAP00000036615.1"/>
    </source>
</evidence>
<dbReference type="SMR" id="A0A3Q2HNR1"/>
<dbReference type="InterPro" id="IPR016186">
    <property type="entry name" value="C-type_lectin-like/link_sf"/>
</dbReference>
<dbReference type="OMA" id="MSTGSCQ"/>
<dbReference type="SUPFAM" id="SSF56436">
    <property type="entry name" value="C-type lectin-like"/>
    <property type="match status" value="1"/>
</dbReference>
<protein>
    <recommendedName>
        <fullName evidence="4">C-type lectin domain-containing protein</fullName>
    </recommendedName>
</protein>
<feature type="signal peptide" evidence="1">
    <location>
        <begin position="1"/>
        <end position="16"/>
    </location>
</feature>
<keyword evidence="3" id="KW-1185">Reference proteome</keyword>
<dbReference type="AlphaFoldDB" id="A0A3Q2HNR1"/>
<evidence type="ECO:0000256" key="1">
    <source>
        <dbReference type="SAM" id="SignalP"/>
    </source>
</evidence>
<dbReference type="InParanoid" id="A0A3Q2HNR1"/>
<evidence type="ECO:0008006" key="4">
    <source>
        <dbReference type="Google" id="ProtNLM"/>
    </source>
</evidence>
<accession>A0A3Q2HNR1</accession>
<dbReference type="InterPro" id="IPR002352">
    <property type="entry name" value="Eosinophil_major_basic"/>
</dbReference>
<keyword evidence="1" id="KW-0732">Signal</keyword>
<organism evidence="2 3">
    <name type="scientific">Equus caballus</name>
    <name type="common">Horse</name>
    <dbReference type="NCBI Taxonomy" id="9796"/>
    <lineage>
        <taxon>Eukaryota</taxon>
        <taxon>Metazoa</taxon>
        <taxon>Chordata</taxon>
        <taxon>Craniata</taxon>
        <taxon>Vertebrata</taxon>
        <taxon>Euteleostomi</taxon>
        <taxon>Mammalia</taxon>
        <taxon>Eutheria</taxon>
        <taxon>Laurasiatheria</taxon>
        <taxon>Perissodactyla</taxon>
        <taxon>Equidae</taxon>
        <taxon>Equus</taxon>
    </lineage>
</organism>
<sequence>MKLSLFVAVLSGAVSALHLGTETSNFESPLGDEILPYDGEMPEHGTMEAPMEGLTLLEEEEERGSGGEDAPEEEGAVKSVSVLEEVDKHFQCPKEEDTVKQVGIPGSKTCRFVVVARAKMFSQAQYTSQRCYRGKLVSIHNLIFPYHIQCSARSMSTGSCQRFYWVDGSAWKIWYWALSQPLASGGFCVSMWNRGDVEVGMTDNKAGEVGGAY</sequence>
<dbReference type="Proteomes" id="UP000002281">
    <property type="component" value="Chromosome 12"/>
</dbReference>
<dbReference type="Bgee" id="ENSECAG00000036673">
    <property type="expression patterns" value="Expressed in bone marrow and 2 other cell types or tissues"/>
</dbReference>
<dbReference type="PaxDb" id="9796-ENSECAP00000036615"/>
<reference evidence="2 3" key="1">
    <citation type="journal article" date="2009" name="Science">
        <title>Genome sequence, comparative analysis, and population genetics of the domestic horse.</title>
        <authorList>
            <consortium name="Broad Institute Genome Sequencing Platform"/>
            <consortium name="Broad Institute Whole Genome Assembly Team"/>
            <person name="Wade C.M."/>
            <person name="Giulotto E."/>
            <person name="Sigurdsson S."/>
            <person name="Zoli M."/>
            <person name="Gnerre S."/>
            <person name="Imsland F."/>
            <person name="Lear T.L."/>
            <person name="Adelson D.L."/>
            <person name="Bailey E."/>
            <person name="Bellone R.R."/>
            <person name="Bloecker H."/>
            <person name="Distl O."/>
            <person name="Edgar R.C."/>
            <person name="Garber M."/>
            <person name="Leeb T."/>
            <person name="Mauceli E."/>
            <person name="MacLeod J.N."/>
            <person name="Penedo M.C.T."/>
            <person name="Raison J.M."/>
            <person name="Sharpe T."/>
            <person name="Vogel J."/>
            <person name="Andersson L."/>
            <person name="Antczak D.F."/>
            <person name="Biagi T."/>
            <person name="Binns M.M."/>
            <person name="Chowdhary B.P."/>
            <person name="Coleman S.J."/>
            <person name="Della Valle G."/>
            <person name="Fryc S."/>
            <person name="Guerin G."/>
            <person name="Hasegawa T."/>
            <person name="Hill E.W."/>
            <person name="Jurka J."/>
            <person name="Kiialainen A."/>
            <person name="Lindgren G."/>
            <person name="Liu J."/>
            <person name="Magnani E."/>
            <person name="Mickelson J.R."/>
            <person name="Murray J."/>
            <person name="Nergadze S.G."/>
            <person name="Onofrio R."/>
            <person name="Pedroni S."/>
            <person name="Piras M.F."/>
            <person name="Raudsepp T."/>
            <person name="Rocchi M."/>
            <person name="Roeed K.H."/>
            <person name="Ryder O.A."/>
            <person name="Searle S."/>
            <person name="Skow L."/>
            <person name="Swinburne J.E."/>
            <person name="Syvaenen A.C."/>
            <person name="Tozaki T."/>
            <person name="Valberg S.J."/>
            <person name="Vaudin M."/>
            <person name="White J.R."/>
            <person name="Zody M.C."/>
            <person name="Lander E.S."/>
            <person name="Lindblad-Toh K."/>
        </authorList>
    </citation>
    <scope>NUCLEOTIDE SEQUENCE [LARGE SCALE GENOMIC DNA]</scope>
    <source>
        <strain evidence="2 3">Thoroughbred</strain>
    </source>
</reference>
<proteinExistence type="predicted"/>
<dbReference type="GeneTree" id="ENSGT00440000039859"/>
<dbReference type="STRING" id="9796.ENSECAP00000036615"/>
<dbReference type="PRINTS" id="PR00770">
    <property type="entry name" value="EMAJORBASICP"/>
</dbReference>
<name>A0A3Q2HNR1_HORSE</name>
<dbReference type="InterPro" id="IPR016187">
    <property type="entry name" value="CTDL_fold"/>
</dbReference>
<feature type="chain" id="PRO_5018741630" description="C-type lectin domain-containing protein" evidence="1">
    <location>
        <begin position="17"/>
        <end position="213"/>
    </location>
</feature>
<reference evidence="2" key="3">
    <citation type="submission" date="2025-09" db="UniProtKB">
        <authorList>
            <consortium name="Ensembl"/>
        </authorList>
    </citation>
    <scope>IDENTIFICATION</scope>
    <source>
        <strain evidence="2">Thoroughbred</strain>
    </source>
</reference>
<dbReference type="Gene3D" id="3.10.100.10">
    <property type="entry name" value="Mannose-Binding Protein A, subunit A"/>
    <property type="match status" value="1"/>
</dbReference>
<reference evidence="2" key="2">
    <citation type="submission" date="2025-08" db="UniProtKB">
        <authorList>
            <consortium name="Ensembl"/>
        </authorList>
    </citation>
    <scope>IDENTIFICATION</scope>
    <source>
        <strain evidence="2">Thoroughbred</strain>
    </source>
</reference>
<dbReference type="Ensembl" id="ENSECAT00000053306.2">
    <property type="protein sequence ID" value="ENSECAP00000036615.1"/>
    <property type="gene ID" value="ENSECAG00000036673.2"/>
</dbReference>
<evidence type="ECO:0000313" key="3">
    <source>
        <dbReference type="Proteomes" id="UP000002281"/>
    </source>
</evidence>